<evidence type="ECO:0000256" key="1">
    <source>
        <dbReference type="SAM" id="Phobius"/>
    </source>
</evidence>
<dbReference type="PROSITE" id="PS51257">
    <property type="entry name" value="PROKAR_LIPOPROTEIN"/>
    <property type="match status" value="1"/>
</dbReference>
<gene>
    <name evidence="2" type="ORF">FYJ73_00870</name>
</gene>
<keyword evidence="1" id="KW-1133">Transmembrane helix</keyword>
<keyword evidence="1" id="KW-0472">Membrane</keyword>
<reference evidence="2 3" key="1">
    <citation type="submission" date="2019-08" db="EMBL/GenBank/DDBJ databases">
        <title>In-depth cultivation of the pig gut microbiome towards novel bacterial diversity and tailored functional studies.</title>
        <authorList>
            <person name="Wylensek D."/>
            <person name="Hitch T.C.A."/>
            <person name="Clavel T."/>
        </authorList>
    </citation>
    <scope>NUCLEOTIDE SEQUENCE [LARGE SCALE GENOMIC DNA]</scope>
    <source>
        <strain evidence="2 3">LKV-178-WT-2A</strain>
    </source>
</reference>
<protein>
    <recommendedName>
        <fullName evidence="4">DUF4407 domain-containing protein</fullName>
    </recommendedName>
</protein>
<evidence type="ECO:0000313" key="3">
    <source>
        <dbReference type="Proteomes" id="UP000438914"/>
    </source>
</evidence>
<feature type="transmembrane region" description="Helical" evidence="1">
    <location>
        <begin position="35"/>
        <end position="57"/>
    </location>
</feature>
<name>A0A7K0KBF6_9BACT</name>
<evidence type="ECO:0000313" key="2">
    <source>
        <dbReference type="EMBL" id="MST83253.1"/>
    </source>
</evidence>
<keyword evidence="1" id="KW-0812">Transmembrane</keyword>
<dbReference type="EMBL" id="VUNG01000001">
    <property type="protein sequence ID" value="MST83253.1"/>
    <property type="molecule type" value="Genomic_DNA"/>
</dbReference>
<feature type="transmembrane region" description="Helical" evidence="1">
    <location>
        <begin position="325"/>
        <end position="347"/>
    </location>
</feature>
<sequence length="351" mass="40256">MDSTNYKKILSLIGFLLFGAVSCWATAESLHLLLATWPIFFCYAIAIGFFIIASIGFKMMLDSFNQDVYMENRGTHLVLGTVLVIVFWLFCSMPTNTHTFFYRNLINDRVSNEITTTQGYLAQIKDGTVTEDKINAKVTDFRNQVNVKLGQLEAEIRNEANPGNGPRAKAILNEFASLLDVPEIKPLSFKGTSQQEREILCREYRKMIYTLRDAKEKNIINEMTPANDNYKKMAERDYKNLDIVKENISNDNIDVNDAEDIKMVCDKINQGYSTIKMYSQFVNFKNNEDKESYTASNPQTKVSRLLSVYDVWVDFLKGRQGGLSFVFWILISILVDLAAFIFFDMAFKKTE</sequence>
<evidence type="ECO:0008006" key="4">
    <source>
        <dbReference type="Google" id="ProtNLM"/>
    </source>
</evidence>
<dbReference type="AlphaFoldDB" id="A0A7K0KBF6"/>
<dbReference type="RefSeq" id="WP_154532669.1">
    <property type="nucleotide sequence ID" value="NZ_VUNG01000001.1"/>
</dbReference>
<feature type="transmembrane region" description="Helical" evidence="1">
    <location>
        <begin position="77"/>
        <end position="95"/>
    </location>
</feature>
<dbReference type="Proteomes" id="UP000438914">
    <property type="component" value="Unassembled WGS sequence"/>
</dbReference>
<keyword evidence="3" id="KW-1185">Reference proteome</keyword>
<proteinExistence type="predicted"/>
<organism evidence="2 3">
    <name type="scientific">Hallella mizrahii</name>
    <dbReference type="NCBI Taxonomy" id="2606637"/>
    <lineage>
        <taxon>Bacteria</taxon>
        <taxon>Pseudomonadati</taxon>
        <taxon>Bacteroidota</taxon>
        <taxon>Bacteroidia</taxon>
        <taxon>Bacteroidales</taxon>
        <taxon>Prevotellaceae</taxon>
        <taxon>Hallella</taxon>
    </lineage>
</organism>
<comment type="caution">
    <text evidence="2">The sequence shown here is derived from an EMBL/GenBank/DDBJ whole genome shotgun (WGS) entry which is preliminary data.</text>
</comment>
<accession>A0A7K0KBF6</accession>